<dbReference type="InterPro" id="IPR013783">
    <property type="entry name" value="Ig-like_fold"/>
</dbReference>
<sequence>MEPRLIRTKTYGNLTNRSTGNRKTEIKRQRTKSMEFCWLPEMDIVLDEPIDFSKRYNMEEERRRPSYIAADNWIETNKSLRTLKRGPEHWSQATKHTIHSYNTGDTTQMRTRFKTMPPDLGLHGKPNQLIGLIRNPRTGNQINVKLKMSEMNKLVRSTTNLTNRDKETYSEPDMRTVGTDTEELDLRAQLKINRMKHRIEAVQYRLEIAEAQALIFHLSERMHLSKGNKTGPDNKWRATGPNLSRSNSLAIEEQADTDQPTNEQHLKYPTLCRVLMPEAPSDLNAMLISADDRWFVTWTPPHLNEMTENKGMRIDGYRITVNGQEIRRVRTPLLTKTILQLQSIRATNGPIQIGVQTVGINETLSAMTNTQLYT</sequence>
<protein>
    <recommendedName>
        <fullName evidence="2">RIMS-binding protein 1/2/3 Fn3 domain-containing protein</fullName>
    </recommendedName>
</protein>
<name>A0A8T0DEJ4_9TREM</name>
<comment type="caution">
    <text evidence="3">The sequence shown here is derived from an EMBL/GenBank/DDBJ whole genome shotgun (WGS) entry which is preliminary data.</text>
</comment>
<evidence type="ECO:0000259" key="2">
    <source>
        <dbReference type="Pfam" id="PF25523"/>
    </source>
</evidence>
<accession>A0A8T0DEJ4</accession>
<evidence type="ECO:0000256" key="1">
    <source>
        <dbReference type="SAM" id="MobiDB-lite"/>
    </source>
</evidence>
<evidence type="ECO:0000313" key="3">
    <source>
        <dbReference type="EMBL" id="KAF8565298.1"/>
    </source>
</evidence>
<dbReference type="InterPro" id="IPR057884">
    <property type="entry name" value="FN3_RIM-BP1/2/3"/>
</dbReference>
<keyword evidence="4" id="KW-1185">Reference proteome</keyword>
<proteinExistence type="predicted"/>
<dbReference type="AlphaFoldDB" id="A0A8T0DEJ4"/>
<feature type="region of interest" description="Disordered" evidence="1">
    <location>
        <begin position="1"/>
        <end position="23"/>
    </location>
</feature>
<dbReference type="OrthoDB" id="6258007at2759"/>
<dbReference type="EMBL" id="JTDF01006997">
    <property type="protein sequence ID" value="KAF8565298.1"/>
    <property type="molecule type" value="Genomic_DNA"/>
</dbReference>
<feature type="compositionally biased region" description="Polar residues" evidence="1">
    <location>
        <begin position="10"/>
        <end position="21"/>
    </location>
</feature>
<evidence type="ECO:0000313" key="4">
    <source>
        <dbReference type="Proteomes" id="UP000699462"/>
    </source>
</evidence>
<feature type="domain" description="RIMS-binding protein 1/2/3 Fn3" evidence="2">
    <location>
        <begin position="276"/>
        <end position="363"/>
    </location>
</feature>
<dbReference type="Proteomes" id="UP000699462">
    <property type="component" value="Unassembled WGS sequence"/>
</dbReference>
<reference evidence="3 4" key="1">
    <citation type="submission" date="2019-07" db="EMBL/GenBank/DDBJ databases">
        <title>Annotation for the trematode Paragonimus westermani.</title>
        <authorList>
            <person name="Choi Y.-J."/>
        </authorList>
    </citation>
    <scope>NUCLEOTIDE SEQUENCE [LARGE SCALE GENOMIC DNA]</scope>
    <source>
        <strain evidence="3">180907_Pwestermani</strain>
    </source>
</reference>
<dbReference type="Gene3D" id="2.60.40.10">
    <property type="entry name" value="Immunoglobulins"/>
    <property type="match status" value="1"/>
</dbReference>
<organism evidence="3 4">
    <name type="scientific">Paragonimus westermani</name>
    <dbReference type="NCBI Taxonomy" id="34504"/>
    <lineage>
        <taxon>Eukaryota</taxon>
        <taxon>Metazoa</taxon>
        <taxon>Spiralia</taxon>
        <taxon>Lophotrochozoa</taxon>
        <taxon>Platyhelminthes</taxon>
        <taxon>Trematoda</taxon>
        <taxon>Digenea</taxon>
        <taxon>Plagiorchiida</taxon>
        <taxon>Troglotremata</taxon>
        <taxon>Troglotrematidae</taxon>
        <taxon>Paragonimus</taxon>
    </lineage>
</organism>
<dbReference type="Pfam" id="PF25523">
    <property type="entry name" value="Ig_RIMBP2"/>
    <property type="match status" value="1"/>
</dbReference>
<gene>
    <name evidence="3" type="ORF">P879_09371</name>
</gene>